<feature type="domain" description="Fatty acid desaturase" evidence="2">
    <location>
        <begin position="11"/>
        <end position="208"/>
    </location>
</feature>
<organism evidence="3 4">
    <name type="scientific">Pelomonas dachongensis</name>
    <dbReference type="NCBI Taxonomy" id="3299029"/>
    <lineage>
        <taxon>Bacteria</taxon>
        <taxon>Pseudomonadati</taxon>
        <taxon>Pseudomonadota</taxon>
        <taxon>Betaproteobacteria</taxon>
        <taxon>Burkholderiales</taxon>
        <taxon>Sphaerotilaceae</taxon>
        <taxon>Roseateles</taxon>
    </lineage>
</organism>
<evidence type="ECO:0000313" key="3">
    <source>
        <dbReference type="EMBL" id="MFG6417217.1"/>
    </source>
</evidence>
<proteinExistence type="predicted"/>
<reference evidence="3 4" key="1">
    <citation type="submission" date="2024-09" db="EMBL/GenBank/DDBJ databases">
        <title>Novel species of the genus Pelomonas and Roseateles isolated from streams.</title>
        <authorList>
            <person name="Lu H."/>
        </authorList>
    </citation>
    <scope>NUCLEOTIDE SEQUENCE [LARGE SCALE GENOMIC DNA]</scope>
    <source>
        <strain evidence="3 4">DC23W</strain>
    </source>
</reference>
<comment type="caution">
    <text evidence="3">The sequence shown here is derived from an EMBL/GenBank/DDBJ whole genome shotgun (WGS) entry which is preliminary data.</text>
</comment>
<dbReference type="RefSeq" id="WP_394473276.1">
    <property type="nucleotide sequence ID" value="NZ_JBIGHY010000018.1"/>
</dbReference>
<dbReference type="Proteomes" id="UP001606300">
    <property type="component" value="Unassembled WGS sequence"/>
</dbReference>
<dbReference type="GO" id="GO:0016491">
    <property type="term" value="F:oxidoreductase activity"/>
    <property type="evidence" value="ECO:0007669"/>
    <property type="project" value="UniProtKB-KW"/>
</dbReference>
<keyword evidence="1" id="KW-0812">Transmembrane</keyword>
<protein>
    <submittedName>
        <fullName evidence="3">Fatty acid desaturase</fullName>
        <ecNumber evidence="3">1.14.19.-</ecNumber>
    </submittedName>
</protein>
<keyword evidence="3" id="KW-0560">Oxidoreductase</keyword>
<accession>A0ABW7EUU5</accession>
<dbReference type="EC" id="1.14.19.-" evidence="3"/>
<keyword evidence="1" id="KW-0472">Membrane</keyword>
<dbReference type="Pfam" id="PF00487">
    <property type="entry name" value="FA_desaturase"/>
    <property type="match status" value="1"/>
</dbReference>
<evidence type="ECO:0000256" key="1">
    <source>
        <dbReference type="SAM" id="Phobius"/>
    </source>
</evidence>
<dbReference type="EMBL" id="JBIGHY010000018">
    <property type="protein sequence ID" value="MFG6417217.1"/>
    <property type="molecule type" value="Genomic_DNA"/>
</dbReference>
<dbReference type="InterPro" id="IPR005804">
    <property type="entry name" value="FA_desaturase_dom"/>
</dbReference>
<feature type="transmembrane region" description="Helical" evidence="1">
    <location>
        <begin position="127"/>
        <end position="146"/>
    </location>
</feature>
<name>A0ABW7EUU5_9BURK</name>
<feature type="transmembrane region" description="Helical" evidence="1">
    <location>
        <begin position="158"/>
        <end position="180"/>
    </location>
</feature>
<keyword evidence="4" id="KW-1185">Reference proteome</keyword>
<evidence type="ECO:0000313" key="4">
    <source>
        <dbReference type="Proteomes" id="UP001606300"/>
    </source>
</evidence>
<evidence type="ECO:0000259" key="2">
    <source>
        <dbReference type="Pfam" id="PF00487"/>
    </source>
</evidence>
<keyword evidence="1" id="KW-1133">Transmembrane helix</keyword>
<sequence>MNLTDFLFPAAALPLAALGAMHLKVKGSSVLVHFGSHRMGFENPRATRIAAEVVGVATLNISVEAYRVDHEDHHGLATFARAGRDPDATLLDALGLVPGMDERALWRRFTWTLASPVFHWQLSKARLAGAFVLGPAWRIVLAWSFWGALAAGFAAAGLLLPWLLGFVMPVLLFGNIGAILELASEHRFNVEPATKGRERQALLSHARLLGAPPPVDSPMRQPHAWARWAASMAGAMAVRVGAWPGDLSHHDAHHIGVRPALKLHRFGWMNAAYEFSPSLRDPAAGRLRRVGSLREAIDAWFKALARERGAPPTD</sequence>
<gene>
    <name evidence="3" type="ORF">ACG02S_25310</name>
</gene>